<dbReference type="InterPro" id="IPR050204">
    <property type="entry name" value="AraC_XylS_family_regulators"/>
</dbReference>
<feature type="domain" description="HTH araC/xylS-type" evidence="4">
    <location>
        <begin position="28"/>
        <end position="114"/>
    </location>
</feature>
<dbReference type="GO" id="GO:0043565">
    <property type="term" value="F:sequence-specific DNA binding"/>
    <property type="evidence" value="ECO:0007669"/>
    <property type="project" value="InterPro"/>
</dbReference>
<keyword evidence="1" id="KW-0805">Transcription regulation</keyword>
<dbReference type="InterPro" id="IPR018062">
    <property type="entry name" value="HTH_AraC-typ_CS"/>
</dbReference>
<dbReference type="SUPFAM" id="SSF46689">
    <property type="entry name" value="Homeodomain-like"/>
    <property type="match status" value="2"/>
</dbReference>
<evidence type="ECO:0000256" key="3">
    <source>
        <dbReference type="ARBA" id="ARBA00023163"/>
    </source>
</evidence>
<sequence length="252" mass="26476">MTGLTSTTVSTADTLLTSALGLARSRPEDLTVADLADHVGYSPFHFSRLFTHRLGIGPGRYLTALRIDRAKRLLLQDTESVIDVASAVGFDSLSSFSRRFSATVGVPPGRLRRLADRISDRPPLPFSLLRPGTGAVRVDLDVPASLSQRGDPHIWVGWFPQPAPIGLPRSGTLVSGVASVDLPLCPGAPHLLGFAVPQQADALDQLAPDDPTVAVAPGPLQAGSRVTLSFATAGDAARPVPLVTALPSLCTR</sequence>
<reference evidence="5" key="1">
    <citation type="journal article" date="2021" name="PeerJ">
        <title>Extensive microbial diversity within the chicken gut microbiome revealed by metagenomics and culture.</title>
        <authorList>
            <person name="Gilroy R."/>
            <person name="Ravi A."/>
            <person name="Getino M."/>
            <person name="Pursley I."/>
            <person name="Horton D.L."/>
            <person name="Alikhan N.F."/>
            <person name="Baker D."/>
            <person name="Gharbi K."/>
            <person name="Hall N."/>
            <person name="Watson M."/>
            <person name="Adriaenssens E.M."/>
            <person name="Foster-Nyarko E."/>
            <person name="Jarju S."/>
            <person name="Secka A."/>
            <person name="Antonio M."/>
            <person name="Oren A."/>
            <person name="Chaudhuri R.R."/>
            <person name="La Ragione R."/>
            <person name="Hildebrand F."/>
            <person name="Pallen M.J."/>
        </authorList>
    </citation>
    <scope>NUCLEOTIDE SEQUENCE</scope>
    <source>
        <strain evidence="5">ChiGjej5B5-7349</strain>
    </source>
</reference>
<dbReference type="InterPro" id="IPR018060">
    <property type="entry name" value="HTH_AraC"/>
</dbReference>
<evidence type="ECO:0000256" key="1">
    <source>
        <dbReference type="ARBA" id="ARBA00023015"/>
    </source>
</evidence>
<evidence type="ECO:0000256" key="2">
    <source>
        <dbReference type="ARBA" id="ARBA00023125"/>
    </source>
</evidence>
<keyword evidence="2" id="KW-0238">DNA-binding</keyword>
<dbReference type="InterPro" id="IPR009057">
    <property type="entry name" value="Homeodomain-like_sf"/>
</dbReference>
<dbReference type="SMART" id="SM00342">
    <property type="entry name" value="HTH_ARAC"/>
    <property type="match status" value="1"/>
</dbReference>
<evidence type="ECO:0000259" key="4">
    <source>
        <dbReference type="PROSITE" id="PS01124"/>
    </source>
</evidence>
<evidence type="ECO:0000313" key="5">
    <source>
        <dbReference type="EMBL" id="HJG80915.1"/>
    </source>
</evidence>
<dbReference type="AlphaFoldDB" id="A0A921MFD3"/>
<accession>A0A921MFD3</accession>
<dbReference type="Pfam" id="PF12833">
    <property type="entry name" value="HTH_18"/>
    <property type="match status" value="1"/>
</dbReference>
<dbReference type="PANTHER" id="PTHR46796">
    <property type="entry name" value="HTH-TYPE TRANSCRIPTIONAL ACTIVATOR RHAS-RELATED"/>
    <property type="match status" value="1"/>
</dbReference>
<name>A0A921MFD3_9MICO</name>
<dbReference type="PROSITE" id="PS01124">
    <property type="entry name" value="HTH_ARAC_FAMILY_2"/>
    <property type="match status" value="1"/>
</dbReference>
<organism evidence="5 6">
    <name type="scientific">Brevibacterium senegalense</name>
    <dbReference type="NCBI Taxonomy" id="1033736"/>
    <lineage>
        <taxon>Bacteria</taxon>
        <taxon>Bacillati</taxon>
        <taxon>Actinomycetota</taxon>
        <taxon>Actinomycetes</taxon>
        <taxon>Micrococcales</taxon>
        <taxon>Brevibacteriaceae</taxon>
        <taxon>Brevibacterium</taxon>
    </lineage>
</organism>
<protein>
    <submittedName>
        <fullName evidence="5">Helix-turn-helix transcriptional regulator</fullName>
    </submittedName>
</protein>
<dbReference type="Proteomes" id="UP000784435">
    <property type="component" value="Unassembled WGS sequence"/>
</dbReference>
<gene>
    <name evidence="5" type="ORF">K8V08_10945</name>
</gene>
<reference evidence="5" key="2">
    <citation type="submission" date="2021-09" db="EMBL/GenBank/DDBJ databases">
        <authorList>
            <person name="Gilroy R."/>
        </authorList>
    </citation>
    <scope>NUCLEOTIDE SEQUENCE</scope>
    <source>
        <strain evidence="5">ChiGjej5B5-7349</strain>
    </source>
</reference>
<dbReference type="Gene3D" id="1.10.10.60">
    <property type="entry name" value="Homeodomain-like"/>
    <property type="match status" value="2"/>
</dbReference>
<dbReference type="PROSITE" id="PS00041">
    <property type="entry name" value="HTH_ARAC_FAMILY_1"/>
    <property type="match status" value="1"/>
</dbReference>
<proteinExistence type="predicted"/>
<evidence type="ECO:0000313" key="6">
    <source>
        <dbReference type="Proteomes" id="UP000784435"/>
    </source>
</evidence>
<dbReference type="GO" id="GO:0003700">
    <property type="term" value="F:DNA-binding transcription factor activity"/>
    <property type="evidence" value="ECO:0007669"/>
    <property type="project" value="InterPro"/>
</dbReference>
<comment type="caution">
    <text evidence="5">The sequence shown here is derived from an EMBL/GenBank/DDBJ whole genome shotgun (WGS) entry which is preliminary data.</text>
</comment>
<keyword evidence="3" id="KW-0804">Transcription</keyword>
<dbReference type="EMBL" id="DYUK01000236">
    <property type="protein sequence ID" value="HJG80915.1"/>
    <property type="molecule type" value="Genomic_DNA"/>
</dbReference>